<dbReference type="NCBIfam" id="TIGR00082">
    <property type="entry name" value="rbfA"/>
    <property type="match status" value="1"/>
</dbReference>
<accession>R1CVF2</accession>
<dbReference type="GO" id="GO:0043024">
    <property type="term" value="F:ribosomal small subunit binding"/>
    <property type="evidence" value="ECO:0007669"/>
    <property type="project" value="TreeGrafter"/>
</dbReference>
<dbReference type="HAMAP" id="MF_00003">
    <property type="entry name" value="RbfA"/>
    <property type="match status" value="1"/>
</dbReference>
<dbReference type="InterPro" id="IPR023799">
    <property type="entry name" value="RbfA_dom_sf"/>
</dbReference>
<dbReference type="Proteomes" id="UP000013378">
    <property type="component" value="Unassembled WGS sequence"/>
</dbReference>
<keyword evidence="4" id="KW-1185">Reference proteome</keyword>
<organism evidence="3 4">
    <name type="scientific">Caldisalinibacter kiritimatiensis</name>
    <dbReference type="NCBI Taxonomy" id="1304284"/>
    <lineage>
        <taxon>Bacteria</taxon>
        <taxon>Bacillati</taxon>
        <taxon>Bacillota</taxon>
        <taxon>Tissierellia</taxon>
        <taxon>Tissierellales</taxon>
        <taxon>Thermohalobacteraceae</taxon>
        <taxon>Caldisalinibacter</taxon>
    </lineage>
</organism>
<gene>
    <name evidence="2" type="primary">rbfA</name>
    <name evidence="3" type="ORF">L21TH_1338</name>
</gene>
<comment type="subunit">
    <text evidence="2">Monomer. Binds 30S ribosomal subunits, but not 50S ribosomal subunits or 70S ribosomes.</text>
</comment>
<proteinExistence type="inferred from homology"/>
<dbReference type="Gene3D" id="3.30.300.20">
    <property type="match status" value="1"/>
</dbReference>
<dbReference type="AlphaFoldDB" id="R1CVF2"/>
<dbReference type="Pfam" id="PF02033">
    <property type="entry name" value="RBFA"/>
    <property type="match status" value="1"/>
</dbReference>
<sequence length="124" mass="14483">MGSRRLDRISEEIKKVVSNVIRNDLKDPRISTITSITDVELTKDLRYAKIYVSILGNELDKEQTLKALNRAKGFIRREIGNKVKIRYTPEPLFYLDESIERGVYINQLIKKIQSEKEDRGNENE</sequence>
<evidence type="ECO:0000313" key="4">
    <source>
        <dbReference type="Proteomes" id="UP000013378"/>
    </source>
</evidence>
<reference evidence="3 4" key="1">
    <citation type="journal article" date="2015" name="Geomicrobiol. J.">
        <title>Caldisalinibacter kiritimatiensis gen. nov., sp. nov., a moderately thermohalophilic thiosulfate-reducing bacterium from a hypersaline microbial mat.</title>
        <authorList>
            <person name="Ben Hania W."/>
            <person name="Joseph M."/>
            <person name="Fiebig A."/>
            <person name="Bunk B."/>
            <person name="Klenk H.-P."/>
            <person name="Fardeau M.-L."/>
            <person name="Spring S."/>
        </authorList>
    </citation>
    <scope>NUCLEOTIDE SEQUENCE [LARGE SCALE GENOMIC DNA]</scope>
    <source>
        <strain evidence="3 4">L21-TH-D2</strain>
    </source>
</reference>
<dbReference type="SUPFAM" id="SSF89919">
    <property type="entry name" value="Ribosome-binding factor A, RbfA"/>
    <property type="match status" value="1"/>
</dbReference>
<dbReference type="GO" id="GO:0005829">
    <property type="term" value="C:cytosol"/>
    <property type="evidence" value="ECO:0007669"/>
    <property type="project" value="TreeGrafter"/>
</dbReference>
<comment type="similarity">
    <text evidence="2">Belongs to the RbfA family.</text>
</comment>
<dbReference type="eggNOG" id="COG0858">
    <property type="taxonomic scope" value="Bacteria"/>
</dbReference>
<dbReference type="PATRIC" id="fig|1304284.3.peg.1308"/>
<dbReference type="GO" id="GO:0030490">
    <property type="term" value="P:maturation of SSU-rRNA"/>
    <property type="evidence" value="ECO:0007669"/>
    <property type="project" value="UniProtKB-UniRule"/>
</dbReference>
<protein>
    <recommendedName>
        <fullName evidence="2">Ribosome-binding factor A</fullName>
    </recommendedName>
</protein>
<evidence type="ECO:0000256" key="2">
    <source>
        <dbReference type="HAMAP-Rule" id="MF_00003"/>
    </source>
</evidence>
<dbReference type="InterPro" id="IPR000238">
    <property type="entry name" value="RbfA"/>
</dbReference>
<evidence type="ECO:0000313" key="3">
    <source>
        <dbReference type="EMBL" id="EOD00624.1"/>
    </source>
</evidence>
<dbReference type="OrthoDB" id="307788at2"/>
<comment type="function">
    <text evidence="2">One of several proteins that assist in the late maturation steps of the functional core of the 30S ribosomal subunit. Associates with free 30S ribosomal subunits (but not with 30S subunits that are part of 70S ribosomes or polysomes). Required for efficient processing of 16S rRNA. May interact with the 5'-terminal helix region of 16S rRNA.</text>
</comment>
<dbReference type="STRING" id="1304284.L21TH_1338"/>
<comment type="caution">
    <text evidence="3">The sequence shown here is derived from an EMBL/GenBank/DDBJ whole genome shotgun (WGS) entry which is preliminary data.</text>
</comment>
<dbReference type="RefSeq" id="WP_006312329.1">
    <property type="nucleotide sequence ID" value="NZ_ARZA01000138.1"/>
</dbReference>
<keyword evidence="2" id="KW-0963">Cytoplasm</keyword>
<evidence type="ECO:0000256" key="1">
    <source>
        <dbReference type="ARBA" id="ARBA00022517"/>
    </source>
</evidence>
<dbReference type="InterPro" id="IPR015946">
    <property type="entry name" value="KH_dom-like_a/b"/>
</dbReference>
<dbReference type="PANTHER" id="PTHR33515">
    <property type="entry name" value="RIBOSOME-BINDING FACTOR A, CHLOROPLASTIC-RELATED"/>
    <property type="match status" value="1"/>
</dbReference>
<dbReference type="PANTHER" id="PTHR33515:SF1">
    <property type="entry name" value="RIBOSOME-BINDING FACTOR A, CHLOROPLASTIC-RELATED"/>
    <property type="match status" value="1"/>
</dbReference>
<keyword evidence="1 2" id="KW-0690">Ribosome biogenesis</keyword>
<comment type="subcellular location">
    <subcellularLocation>
        <location evidence="2">Cytoplasm</location>
    </subcellularLocation>
</comment>
<dbReference type="EMBL" id="ARZA01000138">
    <property type="protein sequence ID" value="EOD00624.1"/>
    <property type="molecule type" value="Genomic_DNA"/>
</dbReference>
<name>R1CVF2_9FIRM</name>